<organism evidence="1 2">
    <name type="scientific">Ramazzottius varieornatus</name>
    <name type="common">Water bear</name>
    <name type="synonym">Tardigrade</name>
    <dbReference type="NCBI Taxonomy" id="947166"/>
    <lineage>
        <taxon>Eukaryota</taxon>
        <taxon>Metazoa</taxon>
        <taxon>Ecdysozoa</taxon>
        <taxon>Tardigrada</taxon>
        <taxon>Eutardigrada</taxon>
        <taxon>Parachela</taxon>
        <taxon>Hypsibioidea</taxon>
        <taxon>Ramazzottiidae</taxon>
        <taxon>Ramazzottius</taxon>
    </lineage>
</organism>
<dbReference type="InterPro" id="IPR009784">
    <property type="entry name" value="DUF1349"/>
</dbReference>
<evidence type="ECO:0000313" key="2">
    <source>
        <dbReference type="Proteomes" id="UP000186922"/>
    </source>
</evidence>
<comment type="caution">
    <text evidence="1">The sequence shown here is derived from an EMBL/GenBank/DDBJ whole genome shotgun (WGS) entry which is preliminary data.</text>
</comment>
<dbReference type="PANTHER" id="PTHR35332:SF2">
    <property type="entry name" value="REGULATION OF ENOLASE PROTEIN 1"/>
    <property type="match status" value="1"/>
</dbReference>
<evidence type="ECO:0000313" key="1">
    <source>
        <dbReference type="EMBL" id="GAV08860.1"/>
    </source>
</evidence>
<dbReference type="Proteomes" id="UP000186922">
    <property type="component" value="Unassembled WGS sequence"/>
</dbReference>
<protein>
    <submittedName>
        <fullName evidence="1">Uncharacterized protein</fullName>
    </submittedName>
</protein>
<dbReference type="PANTHER" id="PTHR35332">
    <property type="entry name" value="REGULATION OF ENOLASE PROTEIN 1"/>
    <property type="match status" value="1"/>
</dbReference>
<sequence>MKATSYVVQVLHSYHPVPLSFGPTPCPINCREYYIIGRLVAIISLHGRSGCILPAITACAVLIPNDALQTASITPSITSGTLMVKSEVVSHLLLAVDSSAEETQSARKMATLTTLTVAAFSLINPLLNIPSNTLSLSTLESFTLSTRPVTDIWRKPPGGGSSVPLIDNLNAPCYVATIPLTAFRRARVTLDANWTRLYDQGGLVFLYPPPSKDSSAKRAWIKTGVEVFNGMANVATVATAATSHSDWSLLPLADGKATLTIELRREEIDVAKGKGSTMFVYMIDGVKETMVRETAWAFAEENGDVQIGVYAARPTKSNEGEEDILQVTFSNLVVEYLSGVPAKSDGSQTSATRSAHIACVLLAFIVLCLAQF</sequence>
<reference evidence="1 2" key="1">
    <citation type="journal article" date="2016" name="Nat. Commun.">
        <title>Extremotolerant tardigrade genome and improved radiotolerance of human cultured cells by tardigrade-unique protein.</title>
        <authorList>
            <person name="Hashimoto T."/>
            <person name="Horikawa D.D."/>
            <person name="Saito Y."/>
            <person name="Kuwahara H."/>
            <person name="Kozuka-Hata H."/>
            <person name="Shin-I T."/>
            <person name="Minakuchi Y."/>
            <person name="Ohishi K."/>
            <person name="Motoyama A."/>
            <person name="Aizu T."/>
            <person name="Enomoto A."/>
            <person name="Kondo K."/>
            <person name="Tanaka S."/>
            <person name="Hara Y."/>
            <person name="Koshikawa S."/>
            <person name="Sagara H."/>
            <person name="Miura T."/>
            <person name="Yokobori S."/>
            <person name="Miyagawa K."/>
            <person name="Suzuki Y."/>
            <person name="Kubo T."/>
            <person name="Oyama M."/>
            <person name="Kohara Y."/>
            <person name="Fujiyama A."/>
            <person name="Arakawa K."/>
            <person name="Katayama T."/>
            <person name="Toyoda A."/>
            <person name="Kunieda T."/>
        </authorList>
    </citation>
    <scope>NUCLEOTIDE SEQUENCE [LARGE SCALE GENOMIC DNA]</scope>
    <source>
        <strain evidence="1 2">YOKOZUNA-1</strain>
    </source>
</reference>
<dbReference type="EMBL" id="BDGG01000019">
    <property type="protein sequence ID" value="GAV08860.1"/>
    <property type="molecule type" value="Genomic_DNA"/>
</dbReference>
<keyword evidence="2" id="KW-1185">Reference proteome</keyword>
<dbReference type="Gene3D" id="2.60.120.200">
    <property type="match status" value="1"/>
</dbReference>
<accession>A0A1D1W5Z1</accession>
<name>A0A1D1W5Z1_RAMVA</name>
<gene>
    <name evidence="1" type="primary">RvY_18491</name>
    <name evidence="1" type="synonym">RvY_18491.1</name>
    <name evidence="1" type="ORF">RvY_18491-1</name>
</gene>
<proteinExistence type="predicted"/>
<dbReference type="OrthoDB" id="42525at2759"/>
<dbReference type="Pfam" id="PF07081">
    <property type="entry name" value="DUF1349"/>
    <property type="match status" value="1"/>
</dbReference>
<dbReference type="AlphaFoldDB" id="A0A1D1W5Z1"/>